<organism evidence="1 2">
    <name type="scientific">Sinomicrobium weinanense</name>
    <dbReference type="NCBI Taxonomy" id="2842200"/>
    <lineage>
        <taxon>Bacteria</taxon>
        <taxon>Pseudomonadati</taxon>
        <taxon>Bacteroidota</taxon>
        <taxon>Flavobacteriia</taxon>
        <taxon>Flavobacteriales</taxon>
        <taxon>Flavobacteriaceae</taxon>
        <taxon>Sinomicrobium</taxon>
    </lineage>
</organism>
<gene>
    <name evidence="1" type="ORF">IBL28_19520</name>
</gene>
<reference evidence="1 2" key="1">
    <citation type="submission" date="2020-09" db="EMBL/GenBank/DDBJ databases">
        <title>Sinomicrobium weinanense sp. nov., a halophilic bacteria isolated from saline-alkali soil.</title>
        <authorList>
            <person name="Wu P."/>
            <person name="Ren H."/>
            <person name="Mei Y."/>
            <person name="Liang Y."/>
            <person name="Chen Z."/>
        </authorList>
    </citation>
    <scope>NUCLEOTIDE SEQUENCE [LARGE SCALE GENOMIC DNA]</scope>
    <source>
        <strain evidence="1 2">FJxs</strain>
    </source>
</reference>
<protein>
    <submittedName>
        <fullName evidence="1">Uncharacterized protein</fullName>
    </submittedName>
</protein>
<dbReference type="Proteomes" id="UP000653730">
    <property type="component" value="Unassembled WGS sequence"/>
</dbReference>
<evidence type="ECO:0000313" key="1">
    <source>
        <dbReference type="EMBL" id="MBC9798168.1"/>
    </source>
</evidence>
<dbReference type="EMBL" id="JACVDC010000093">
    <property type="protein sequence ID" value="MBC9798168.1"/>
    <property type="molecule type" value="Genomic_DNA"/>
</dbReference>
<dbReference type="RefSeq" id="WP_187967293.1">
    <property type="nucleotide sequence ID" value="NZ_JACVDC010000093.1"/>
</dbReference>
<sequence length="166" mass="19528">MLRYLKFLIRSTNQHGIHSPFVYVYVTRGLYRGRKYKGPKHRRILFRTMAYFKSKSIHIADLSDNNLCDALRKYFPGISVKPEGVSDISCYNKPLRPDEVSRFLNETIFKDDHILVLEKIHETPASEDAWQIVKKNTKVTVTVDLFYLGLVFFRKGQVREDFVIRP</sequence>
<accession>A0A926JVX7</accession>
<dbReference type="AlphaFoldDB" id="A0A926JVX7"/>
<comment type="caution">
    <text evidence="1">The sequence shown here is derived from an EMBL/GenBank/DDBJ whole genome shotgun (WGS) entry which is preliminary data.</text>
</comment>
<evidence type="ECO:0000313" key="2">
    <source>
        <dbReference type="Proteomes" id="UP000653730"/>
    </source>
</evidence>
<keyword evidence="2" id="KW-1185">Reference proteome</keyword>
<proteinExistence type="predicted"/>
<name>A0A926JVX7_9FLAO</name>